<dbReference type="EMBL" id="MU157895">
    <property type="protein sequence ID" value="KAF9524679.1"/>
    <property type="molecule type" value="Genomic_DNA"/>
</dbReference>
<name>A0A9P6E9A6_9AGAR</name>
<dbReference type="AlphaFoldDB" id="A0A9P6E9A6"/>
<dbReference type="OrthoDB" id="2684605at2759"/>
<evidence type="ECO:0000313" key="2">
    <source>
        <dbReference type="Proteomes" id="UP000807306"/>
    </source>
</evidence>
<dbReference type="Proteomes" id="UP000807306">
    <property type="component" value="Unassembled WGS sequence"/>
</dbReference>
<gene>
    <name evidence="1" type="ORF">CPB83DRAFT_909784</name>
</gene>
<accession>A0A9P6E9A6</accession>
<reference evidence="1" key="1">
    <citation type="submission" date="2020-11" db="EMBL/GenBank/DDBJ databases">
        <authorList>
            <consortium name="DOE Joint Genome Institute"/>
            <person name="Ahrendt S."/>
            <person name="Riley R."/>
            <person name="Andreopoulos W."/>
            <person name="Labutti K."/>
            <person name="Pangilinan J."/>
            <person name="Ruiz-Duenas F.J."/>
            <person name="Barrasa J.M."/>
            <person name="Sanchez-Garcia M."/>
            <person name="Camarero S."/>
            <person name="Miyauchi S."/>
            <person name="Serrano A."/>
            <person name="Linde D."/>
            <person name="Babiker R."/>
            <person name="Drula E."/>
            <person name="Ayuso-Fernandez I."/>
            <person name="Pacheco R."/>
            <person name="Padilla G."/>
            <person name="Ferreira P."/>
            <person name="Barriuso J."/>
            <person name="Kellner H."/>
            <person name="Castanera R."/>
            <person name="Alfaro M."/>
            <person name="Ramirez L."/>
            <person name="Pisabarro A.G."/>
            <person name="Kuo A."/>
            <person name="Tritt A."/>
            <person name="Lipzen A."/>
            <person name="He G."/>
            <person name="Yan M."/>
            <person name="Ng V."/>
            <person name="Cullen D."/>
            <person name="Martin F."/>
            <person name="Rosso M.-N."/>
            <person name="Henrissat B."/>
            <person name="Hibbett D."/>
            <person name="Martinez A.T."/>
            <person name="Grigoriev I.V."/>
        </authorList>
    </citation>
    <scope>NUCLEOTIDE SEQUENCE</scope>
    <source>
        <strain evidence="1">CBS 506.95</strain>
    </source>
</reference>
<organism evidence="1 2">
    <name type="scientific">Crepidotus variabilis</name>
    <dbReference type="NCBI Taxonomy" id="179855"/>
    <lineage>
        <taxon>Eukaryota</taxon>
        <taxon>Fungi</taxon>
        <taxon>Dikarya</taxon>
        <taxon>Basidiomycota</taxon>
        <taxon>Agaricomycotina</taxon>
        <taxon>Agaricomycetes</taxon>
        <taxon>Agaricomycetidae</taxon>
        <taxon>Agaricales</taxon>
        <taxon>Agaricineae</taxon>
        <taxon>Crepidotaceae</taxon>
        <taxon>Crepidotus</taxon>
    </lineage>
</organism>
<proteinExistence type="predicted"/>
<keyword evidence="2" id="KW-1185">Reference proteome</keyword>
<sequence length="490" mass="54631">MSGDQLRILTALAVLKTKPTEQSIFGKHYATTFNHELTRSEAYIQHLRDCFAAHSRNSITESNWKAYVHTLETEYVALKAKLDDIEAQKFLAIGSSGSMGQDAQFLSSQCTTTGQNKKGKKQVGHLSLKQINSNPSAVFVNTHVGQTSTILLQAMSKFSQLSLLQFPSGSKLSLNTFLCITRKLFLGLAETLGLLSTRIDSKAAAKVQEDLYSVISNVFTISSSWKESHISARTVITALLEQILTVLLVPLVSQLLIISQHLVEKGLKNSALPWQTFDCRPTLLALFQAALTQIQSILCPATTMAVASTKSNSKETDHRDSFSVLLVSLMLETIRQLCGALKTKKFAQVSRQHRIQRLAIKDAMWYICTITHFLLGLQERNYPAYDEAALYTDSSRPKSLELLKKAMLDDLVDLLQYQDRKRAACFAVRHLVPGVKTKGGTQLRMAGSQIPLGVTDHTYIDTSFPDDYCMLDDVEYRMFLQLVERVGQVL</sequence>
<protein>
    <submittedName>
        <fullName evidence="1">Uncharacterized protein</fullName>
    </submittedName>
</protein>
<evidence type="ECO:0000313" key="1">
    <source>
        <dbReference type="EMBL" id="KAF9524679.1"/>
    </source>
</evidence>
<comment type="caution">
    <text evidence="1">The sequence shown here is derived from an EMBL/GenBank/DDBJ whole genome shotgun (WGS) entry which is preliminary data.</text>
</comment>